<evidence type="ECO:0000313" key="2">
    <source>
        <dbReference type="Proteomes" id="UP000502196"/>
    </source>
</evidence>
<accession>A0A6F9E8H8</accession>
<name>A0A6F9E8H8_9BACL</name>
<dbReference type="AlphaFoldDB" id="A0A6F9E8H8"/>
<protein>
    <submittedName>
        <fullName evidence="1">Uncharacterized protein</fullName>
    </submittedName>
</protein>
<dbReference type="EMBL" id="LR792683">
    <property type="protein sequence ID" value="CAB3393138.1"/>
    <property type="molecule type" value="Genomic_DNA"/>
</dbReference>
<gene>
    <name evidence="1" type="ORF">COOX1_1760</name>
</gene>
<reference evidence="1 2" key="1">
    <citation type="submission" date="2020-04" db="EMBL/GenBank/DDBJ databases">
        <authorList>
            <person name="Hogendoorn C."/>
        </authorList>
    </citation>
    <scope>NUCLEOTIDE SEQUENCE [LARGE SCALE GENOMIC DNA]</scope>
    <source>
        <strain evidence="1">COOX1</strain>
    </source>
</reference>
<sequence length="188" mass="20798">MVRHIVSEIDQSSLYIIRDNQPINCPAQTYPTTSYSIVIHDDRAGDRSFMLTLAGCTLLHDEKDDLVMLHDVPAVVNLLGGPQAWVDWEQTVQNAEWKLTVSPDQRPGKYGRYDLQIQYTGHEAIHGVMVTFDNSLTVSSGAGANSPVVLKLPDLVFPLETRSVPVNVTWVKGQTTESAAFTLHPKNG</sequence>
<dbReference type="RefSeq" id="WP_170085579.1">
    <property type="nucleotide sequence ID" value="NZ_CP047972.1"/>
</dbReference>
<dbReference type="Proteomes" id="UP000502196">
    <property type="component" value="Chromosome"/>
</dbReference>
<organism evidence="1 2">
    <name type="scientific">Kyrpidia spormannii</name>
    <dbReference type="NCBI Taxonomy" id="2055160"/>
    <lineage>
        <taxon>Bacteria</taxon>
        <taxon>Bacillati</taxon>
        <taxon>Bacillota</taxon>
        <taxon>Bacilli</taxon>
        <taxon>Bacillales</taxon>
        <taxon>Alicyclobacillaceae</taxon>
        <taxon>Kyrpidia</taxon>
    </lineage>
</organism>
<evidence type="ECO:0000313" key="1">
    <source>
        <dbReference type="EMBL" id="CAB3393138.1"/>
    </source>
</evidence>
<proteinExistence type="predicted"/>